<evidence type="ECO:0000313" key="2">
    <source>
        <dbReference type="EMBL" id="PCH35455.1"/>
    </source>
</evidence>
<evidence type="ECO:0000313" key="3">
    <source>
        <dbReference type="Proteomes" id="UP000218811"/>
    </source>
</evidence>
<dbReference type="InterPro" id="IPR045339">
    <property type="entry name" value="DUF6534"/>
</dbReference>
<dbReference type="Pfam" id="PF20152">
    <property type="entry name" value="DUF6534"/>
    <property type="match status" value="1"/>
</dbReference>
<keyword evidence="3" id="KW-1185">Reference proteome</keyword>
<evidence type="ECO:0000259" key="1">
    <source>
        <dbReference type="Pfam" id="PF20152"/>
    </source>
</evidence>
<dbReference type="AlphaFoldDB" id="A0A2H3J190"/>
<feature type="domain" description="DUF6534" evidence="1">
    <location>
        <begin position="51"/>
        <end position="135"/>
    </location>
</feature>
<organism evidence="2 3">
    <name type="scientific">Wolfiporia cocos (strain MD-104)</name>
    <name type="common">Brown rot fungus</name>
    <dbReference type="NCBI Taxonomy" id="742152"/>
    <lineage>
        <taxon>Eukaryota</taxon>
        <taxon>Fungi</taxon>
        <taxon>Dikarya</taxon>
        <taxon>Basidiomycota</taxon>
        <taxon>Agaricomycotina</taxon>
        <taxon>Agaricomycetes</taxon>
        <taxon>Polyporales</taxon>
        <taxon>Phaeolaceae</taxon>
        <taxon>Wolfiporia</taxon>
    </lineage>
</organism>
<reference evidence="2 3" key="1">
    <citation type="journal article" date="2012" name="Science">
        <title>The Paleozoic origin of enzymatic lignin decomposition reconstructed from 31 fungal genomes.</title>
        <authorList>
            <person name="Floudas D."/>
            <person name="Binder M."/>
            <person name="Riley R."/>
            <person name="Barry K."/>
            <person name="Blanchette R.A."/>
            <person name="Henrissat B."/>
            <person name="Martinez A.T."/>
            <person name="Otillar R."/>
            <person name="Spatafora J.W."/>
            <person name="Yadav J.S."/>
            <person name="Aerts A."/>
            <person name="Benoit I."/>
            <person name="Boyd A."/>
            <person name="Carlson A."/>
            <person name="Copeland A."/>
            <person name="Coutinho P.M."/>
            <person name="de Vries R.P."/>
            <person name="Ferreira P."/>
            <person name="Findley K."/>
            <person name="Foster B."/>
            <person name="Gaskell J."/>
            <person name="Glotzer D."/>
            <person name="Gorecki P."/>
            <person name="Heitman J."/>
            <person name="Hesse C."/>
            <person name="Hori C."/>
            <person name="Igarashi K."/>
            <person name="Jurgens J.A."/>
            <person name="Kallen N."/>
            <person name="Kersten P."/>
            <person name="Kohler A."/>
            <person name="Kuees U."/>
            <person name="Kumar T.K.A."/>
            <person name="Kuo A."/>
            <person name="LaButti K."/>
            <person name="Larrondo L.F."/>
            <person name="Lindquist E."/>
            <person name="Ling A."/>
            <person name="Lombard V."/>
            <person name="Lucas S."/>
            <person name="Lundell T."/>
            <person name="Martin R."/>
            <person name="McLaughlin D.J."/>
            <person name="Morgenstern I."/>
            <person name="Morin E."/>
            <person name="Murat C."/>
            <person name="Nagy L.G."/>
            <person name="Nolan M."/>
            <person name="Ohm R.A."/>
            <person name="Patyshakuliyeva A."/>
            <person name="Rokas A."/>
            <person name="Ruiz-Duenas F.J."/>
            <person name="Sabat G."/>
            <person name="Salamov A."/>
            <person name="Samejima M."/>
            <person name="Schmutz J."/>
            <person name="Slot J.C."/>
            <person name="St John F."/>
            <person name="Stenlid J."/>
            <person name="Sun H."/>
            <person name="Sun S."/>
            <person name="Syed K."/>
            <person name="Tsang A."/>
            <person name="Wiebenga A."/>
            <person name="Young D."/>
            <person name="Pisabarro A."/>
            <person name="Eastwood D.C."/>
            <person name="Martin F."/>
            <person name="Cullen D."/>
            <person name="Grigoriev I.V."/>
            <person name="Hibbett D.S."/>
        </authorList>
    </citation>
    <scope>NUCLEOTIDE SEQUENCE [LARGE SCALE GENOMIC DNA]</scope>
    <source>
        <strain evidence="2 3">MD-104</strain>
    </source>
</reference>
<accession>A0A2H3J190</accession>
<gene>
    <name evidence="2" type="ORF">WOLCODRAFT_145820</name>
</gene>
<dbReference type="Proteomes" id="UP000218811">
    <property type="component" value="Unassembled WGS sequence"/>
</dbReference>
<protein>
    <recommendedName>
        <fullName evidence="1">DUF6534 domain-containing protein</fullName>
    </recommendedName>
</protein>
<sequence length="172" mass="19010">MVAASGLLGLFTFPVWDQIYRWLSATWESFLSINSNSDLLISQLSTLLADDLLLPAILCYVLHGYENGFTSFKQLNNTEDMISKLVMFALERGVLMCAMDIGILVNVLNDRDNGTATGYIVWVNSVLASLNARRYLRKLGTSSSQIQDTPLTTFRVSSSAPKELSEDIGISC</sequence>
<proteinExistence type="predicted"/>
<dbReference type="EMBL" id="KB467854">
    <property type="protein sequence ID" value="PCH35455.1"/>
    <property type="molecule type" value="Genomic_DNA"/>
</dbReference>
<name>A0A2H3J190_WOLCO</name>